<evidence type="ECO:0008006" key="4">
    <source>
        <dbReference type="Google" id="ProtNLM"/>
    </source>
</evidence>
<organism evidence="2 3">
    <name type="scientific">Nitratireductor pacificus pht-3B</name>
    <dbReference type="NCBI Taxonomy" id="391937"/>
    <lineage>
        <taxon>Bacteria</taxon>
        <taxon>Pseudomonadati</taxon>
        <taxon>Pseudomonadota</taxon>
        <taxon>Alphaproteobacteria</taxon>
        <taxon>Hyphomicrobiales</taxon>
        <taxon>Phyllobacteriaceae</taxon>
        <taxon>Nitratireductor</taxon>
    </lineage>
</organism>
<gene>
    <name evidence="2" type="ORF">NA2_10148</name>
</gene>
<feature type="chain" id="PRO_5003863506" description="Lipoprotein" evidence="1">
    <location>
        <begin position="27"/>
        <end position="195"/>
    </location>
</feature>
<dbReference type="RefSeq" id="WP_008596632.1">
    <property type="nucleotide sequence ID" value="NZ_AMRM01000009.1"/>
</dbReference>
<evidence type="ECO:0000313" key="2">
    <source>
        <dbReference type="EMBL" id="EKF19136.1"/>
    </source>
</evidence>
<evidence type="ECO:0000313" key="3">
    <source>
        <dbReference type="Proteomes" id="UP000006786"/>
    </source>
</evidence>
<name>K2MAI0_9HYPH</name>
<dbReference type="EMBL" id="AMRM01000009">
    <property type="protein sequence ID" value="EKF19136.1"/>
    <property type="molecule type" value="Genomic_DNA"/>
</dbReference>
<protein>
    <recommendedName>
        <fullName evidence="4">Lipoprotein</fullName>
    </recommendedName>
</protein>
<proteinExistence type="predicted"/>
<evidence type="ECO:0000256" key="1">
    <source>
        <dbReference type="SAM" id="SignalP"/>
    </source>
</evidence>
<dbReference type="Proteomes" id="UP000006786">
    <property type="component" value="Unassembled WGS sequence"/>
</dbReference>
<dbReference type="PATRIC" id="fig|391937.3.peg.2094"/>
<sequence>MPVSIFSGHLRAAALLCAMTLSGCMATSPRALYALSTFDPLTADPRDVAVAVRTDRNLLLRHGDVELRMALAADDTFDETFVLAVSGVGANQRFEQPVAPGNHVLMAAIAPEDRARFERIQRRAREARAAGTTKGRGTLSVAIRGGCRNGPLDAGSVSARSYMRTAAGGSFFPLTGEIGLREMLGAEAVAAIPSC</sequence>
<dbReference type="AlphaFoldDB" id="K2MAI0"/>
<dbReference type="STRING" id="391937.NA2_10148"/>
<comment type="caution">
    <text evidence="2">The sequence shown here is derived from an EMBL/GenBank/DDBJ whole genome shotgun (WGS) entry which is preliminary data.</text>
</comment>
<keyword evidence="1" id="KW-0732">Signal</keyword>
<accession>K2MAI0</accession>
<reference evidence="2 3" key="1">
    <citation type="journal article" date="2012" name="J. Bacteriol.">
        <title>Genome Sequence of Nitratireductor pacificus Type Strain pht-3B.</title>
        <authorList>
            <person name="Lai Q."/>
            <person name="Li G."/>
            <person name="Shao Z."/>
        </authorList>
    </citation>
    <scope>NUCLEOTIDE SEQUENCE [LARGE SCALE GENOMIC DNA]</scope>
    <source>
        <strain evidence="3">pht-3B</strain>
    </source>
</reference>
<dbReference type="OrthoDB" id="8030263at2"/>
<dbReference type="eggNOG" id="ENOG5032RM6">
    <property type="taxonomic scope" value="Bacteria"/>
</dbReference>
<feature type="signal peptide" evidence="1">
    <location>
        <begin position="1"/>
        <end position="26"/>
    </location>
</feature>
<keyword evidence="3" id="KW-1185">Reference proteome</keyword>